<dbReference type="Pfam" id="PF08352">
    <property type="entry name" value="oligo_HPY"/>
    <property type="match status" value="1"/>
</dbReference>
<evidence type="ECO:0000256" key="6">
    <source>
        <dbReference type="ARBA" id="ARBA00024722"/>
    </source>
</evidence>
<keyword evidence="10" id="KW-1185">Reference proteome</keyword>
<organism evidence="9 10">
    <name type="scientific">Bradyrhizobium denitrificans</name>
    <dbReference type="NCBI Taxonomy" id="2734912"/>
    <lineage>
        <taxon>Bacteria</taxon>
        <taxon>Pseudomonadati</taxon>
        <taxon>Pseudomonadota</taxon>
        <taxon>Alphaproteobacteria</taxon>
        <taxon>Hyphomicrobiales</taxon>
        <taxon>Nitrobacteraceae</taxon>
        <taxon>Bradyrhizobium</taxon>
    </lineage>
</organism>
<dbReference type="Proteomes" id="UP001314635">
    <property type="component" value="Unassembled WGS sequence"/>
</dbReference>
<dbReference type="InterPro" id="IPR050319">
    <property type="entry name" value="ABC_transp_ATP-bind"/>
</dbReference>
<dbReference type="PROSITE" id="PS50893">
    <property type="entry name" value="ABC_TRANSPORTER_2"/>
    <property type="match status" value="1"/>
</dbReference>
<dbReference type="SMART" id="SM00382">
    <property type="entry name" value="AAA"/>
    <property type="match status" value="1"/>
</dbReference>
<gene>
    <name evidence="9" type="ORF">JQ619_23905</name>
</gene>
<dbReference type="Gene3D" id="3.40.50.300">
    <property type="entry name" value="P-loop containing nucleotide triphosphate hydrolases"/>
    <property type="match status" value="1"/>
</dbReference>
<evidence type="ECO:0000256" key="1">
    <source>
        <dbReference type="ARBA" id="ARBA00004417"/>
    </source>
</evidence>
<dbReference type="RefSeq" id="WP_172237444.1">
    <property type="nucleotide sequence ID" value="NZ_JABFDP010000016.1"/>
</dbReference>
<dbReference type="InterPro" id="IPR013563">
    <property type="entry name" value="Oligopep_ABC_C"/>
</dbReference>
<comment type="similarity">
    <text evidence="2">Belongs to the ABC transporter superfamily.</text>
</comment>
<evidence type="ECO:0000313" key="9">
    <source>
        <dbReference type="EMBL" id="MBR1138814.1"/>
    </source>
</evidence>
<dbReference type="InterPro" id="IPR027417">
    <property type="entry name" value="P-loop_NTPase"/>
</dbReference>
<evidence type="ECO:0000256" key="5">
    <source>
        <dbReference type="ARBA" id="ARBA00022840"/>
    </source>
</evidence>
<dbReference type="InterPro" id="IPR003593">
    <property type="entry name" value="AAA+_ATPase"/>
</dbReference>
<dbReference type="InterPro" id="IPR003439">
    <property type="entry name" value="ABC_transporter-like_ATP-bd"/>
</dbReference>
<dbReference type="NCBIfam" id="TIGR01727">
    <property type="entry name" value="oligo_HPY"/>
    <property type="match status" value="1"/>
</dbReference>
<feature type="domain" description="ABC transporter" evidence="8">
    <location>
        <begin position="6"/>
        <end position="255"/>
    </location>
</feature>
<keyword evidence="4" id="KW-0547">Nucleotide-binding</keyword>
<reference evidence="10" key="1">
    <citation type="journal article" date="2021" name="ISME J.">
        <title>Evolutionary origin and ecological implication of a unique nif island in free-living Bradyrhizobium lineages.</title>
        <authorList>
            <person name="Tao J."/>
        </authorList>
    </citation>
    <scope>NUCLEOTIDE SEQUENCE [LARGE SCALE GENOMIC DNA]</scope>
    <source>
        <strain evidence="10">SZCCT0094</strain>
    </source>
</reference>
<comment type="caution">
    <text evidence="9">The sequence shown here is derived from an EMBL/GenBank/DDBJ whole genome shotgun (WGS) entry which is preliminary data.</text>
</comment>
<dbReference type="EMBL" id="JAFCLK010000024">
    <property type="protein sequence ID" value="MBR1138814.1"/>
    <property type="molecule type" value="Genomic_DNA"/>
</dbReference>
<evidence type="ECO:0000313" key="10">
    <source>
        <dbReference type="Proteomes" id="UP001314635"/>
    </source>
</evidence>
<name>A0ABS5GBV8_9BRAD</name>
<dbReference type="SUPFAM" id="SSF52540">
    <property type="entry name" value="P-loop containing nucleoside triphosphate hydrolases"/>
    <property type="match status" value="1"/>
</dbReference>
<keyword evidence="5 9" id="KW-0067">ATP-binding</keyword>
<dbReference type="Pfam" id="PF00005">
    <property type="entry name" value="ABC_tran"/>
    <property type="match status" value="1"/>
</dbReference>
<dbReference type="InterPro" id="IPR017871">
    <property type="entry name" value="ABC_transporter-like_CS"/>
</dbReference>
<protein>
    <submittedName>
        <fullName evidence="9">ABC transporter ATP-binding protein</fullName>
    </submittedName>
</protein>
<comment type="subcellular location">
    <subcellularLocation>
        <location evidence="1">Cell inner membrane</location>
        <topology evidence="1">Peripheral membrane protein</topology>
    </subcellularLocation>
</comment>
<sequence length="330" mass="35477">MTTPLVEVQAISRTYRMRSGLFGRPISVRAVDNLSFSIQKGETLGIVGESGSGKSTTGRMVLGLEPPDQGSVHFDGAPIAAPGTAAWRAQRARMQMIFQDPLGALDRRLAAAAQIREPLDIHNIGTKAERDARVHELLRSVDLNDSHGARYPGALSGGQRQRIVLARALATKPDFLVCDEPVSALDVSIQAQVVNLLIDLQARLGLTMLFISHDLRVIRQISSKVAVMYLGRIVEFGDADDLFARPQHPYTQALVSASPAPGRRSSNRIVLTGDPPNPAARPSGCAFHPRCRHATARCAVEVPQLTALDPQRQVACHLVAGASSQAQDAA</sequence>
<dbReference type="PANTHER" id="PTHR43776">
    <property type="entry name" value="TRANSPORT ATP-BINDING PROTEIN"/>
    <property type="match status" value="1"/>
</dbReference>
<evidence type="ECO:0000259" key="8">
    <source>
        <dbReference type="PROSITE" id="PS50893"/>
    </source>
</evidence>
<evidence type="ECO:0000256" key="2">
    <source>
        <dbReference type="ARBA" id="ARBA00005417"/>
    </source>
</evidence>
<dbReference type="GO" id="GO:0005524">
    <property type="term" value="F:ATP binding"/>
    <property type="evidence" value="ECO:0007669"/>
    <property type="project" value="UniProtKB-KW"/>
</dbReference>
<dbReference type="CDD" id="cd03257">
    <property type="entry name" value="ABC_NikE_OppD_transporters"/>
    <property type="match status" value="1"/>
</dbReference>
<accession>A0ABS5GBV8</accession>
<feature type="region of interest" description="Disordered" evidence="7">
    <location>
        <begin position="256"/>
        <end position="279"/>
    </location>
</feature>
<dbReference type="PROSITE" id="PS00211">
    <property type="entry name" value="ABC_TRANSPORTER_1"/>
    <property type="match status" value="1"/>
</dbReference>
<evidence type="ECO:0000256" key="7">
    <source>
        <dbReference type="SAM" id="MobiDB-lite"/>
    </source>
</evidence>
<dbReference type="PANTHER" id="PTHR43776:SF7">
    <property type="entry name" value="D,D-DIPEPTIDE TRANSPORT ATP-BINDING PROTEIN DDPF-RELATED"/>
    <property type="match status" value="1"/>
</dbReference>
<evidence type="ECO:0000256" key="4">
    <source>
        <dbReference type="ARBA" id="ARBA00022741"/>
    </source>
</evidence>
<keyword evidence="3" id="KW-0813">Transport</keyword>
<comment type="function">
    <text evidence="6">Involved in beta-(1--&gt;2)glucan export. Transmembrane domains (TMD) form a pore in the inner membrane and the ATP-binding domain (NBD) is responsible for energy generation.</text>
</comment>
<proteinExistence type="inferred from homology"/>
<evidence type="ECO:0000256" key="3">
    <source>
        <dbReference type="ARBA" id="ARBA00022448"/>
    </source>
</evidence>